<organism evidence="2 3">
    <name type="scientific">Haloarcula terrestris</name>
    <dbReference type="NCBI Taxonomy" id="2950533"/>
    <lineage>
        <taxon>Archaea</taxon>
        <taxon>Methanobacteriati</taxon>
        <taxon>Methanobacteriota</taxon>
        <taxon>Stenosarchaea group</taxon>
        <taxon>Halobacteria</taxon>
        <taxon>Halobacteriales</taxon>
        <taxon>Haloarculaceae</taxon>
        <taxon>Haloarcula</taxon>
    </lineage>
</organism>
<dbReference type="AlphaFoldDB" id="A0AAE4EZM2"/>
<dbReference type="Proteomes" id="UP001253439">
    <property type="component" value="Unassembled WGS sequence"/>
</dbReference>
<proteinExistence type="predicted"/>
<keyword evidence="1" id="KW-0472">Membrane</keyword>
<protein>
    <submittedName>
        <fullName evidence="2">Uncharacterized protein</fullName>
    </submittedName>
</protein>
<sequence length="58" mass="5869">MERFVTLVVAGGLALVAGLWAVRLAATLSAGWLGGVALTFLGLAALGVGIGRELSTDW</sequence>
<comment type="caution">
    <text evidence="2">The sequence shown here is derived from an EMBL/GenBank/DDBJ whole genome shotgun (WGS) entry which is preliminary data.</text>
</comment>
<keyword evidence="1" id="KW-1133">Transmembrane helix</keyword>
<gene>
    <name evidence="2" type="ORF">NDI54_17845</name>
</gene>
<dbReference type="EMBL" id="JAMQOM010000010">
    <property type="protein sequence ID" value="MDS0223210.1"/>
    <property type="molecule type" value="Genomic_DNA"/>
</dbReference>
<keyword evidence="1" id="KW-0812">Transmembrane</keyword>
<evidence type="ECO:0000313" key="2">
    <source>
        <dbReference type="EMBL" id="MDS0223210.1"/>
    </source>
</evidence>
<name>A0AAE4EZM2_9EURY</name>
<evidence type="ECO:0000256" key="1">
    <source>
        <dbReference type="SAM" id="Phobius"/>
    </source>
</evidence>
<evidence type="ECO:0000313" key="3">
    <source>
        <dbReference type="Proteomes" id="UP001253439"/>
    </source>
</evidence>
<feature type="transmembrane region" description="Helical" evidence="1">
    <location>
        <begin position="31"/>
        <end position="51"/>
    </location>
</feature>
<reference evidence="2 3" key="1">
    <citation type="submission" date="2022-06" db="EMBL/GenBank/DDBJ databases">
        <title>Haloarcula sp. a new haloarchaeum isolate from saline soil.</title>
        <authorList>
            <person name="Strakova D."/>
            <person name="Galisteo C."/>
            <person name="Sanchez-Porro C."/>
            <person name="Ventosa A."/>
        </authorList>
    </citation>
    <scope>NUCLEOTIDE SEQUENCE [LARGE SCALE GENOMIC DNA]</scope>
    <source>
        <strain evidence="2 3">S1AR25-5A</strain>
    </source>
</reference>
<keyword evidence="3" id="KW-1185">Reference proteome</keyword>
<dbReference type="RefSeq" id="WP_310897814.1">
    <property type="nucleotide sequence ID" value="NZ_JAMQOM010000010.1"/>
</dbReference>
<accession>A0AAE4EZM2</accession>